<dbReference type="PROSITE" id="PS51257">
    <property type="entry name" value="PROKAR_LIPOPROTEIN"/>
    <property type="match status" value="1"/>
</dbReference>
<gene>
    <name evidence="3" type="ORF">I7X39_02955</name>
</gene>
<dbReference type="RefSeq" id="WP_198109480.1">
    <property type="nucleotide sequence ID" value="NZ_JAEDAK010000002.1"/>
</dbReference>
<keyword evidence="1" id="KW-0732">Signal</keyword>
<evidence type="ECO:0000256" key="1">
    <source>
        <dbReference type="ARBA" id="ARBA00022729"/>
    </source>
</evidence>
<evidence type="ECO:0000313" key="4">
    <source>
        <dbReference type="Proteomes" id="UP000613266"/>
    </source>
</evidence>
<dbReference type="PANTHER" id="PTHR35936">
    <property type="entry name" value="MEMBRANE-BOUND LYTIC MUREIN TRANSGLYCOSYLASE F"/>
    <property type="match status" value="1"/>
</dbReference>
<protein>
    <submittedName>
        <fullName evidence="3">Transporter substrate-binding domain-containing protein</fullName>
    </submittedName>
</protein>
<dbReference type="AlphaFoldDB" id="A0A931IY26"/>
<evidence type="ECO:0000259" key="2">
    <source>
        <dbReference type="SMART" id="SM00062"/>
    </source>
</evidence>
<dbReference type="EMBL" id="JAEDAK010000002">
    <property type="protein sequence ID" value="MBH9575856.1"/>
    <property type="molecule type" value="Genomic_DNA"/>
</dbReference>
<feature type="domain" description="Solute-binding protein family 3/N-terminal" evidence="2">
    <location>
        <begin position="31"/>
        <end position="252"/>
    </location>
</feature>
<name>A0A931IY26_9BURK</name>
<sequence length="292" mass="32217">MERNRRERRTCLAMLLGTAACVPARPPRELELRFGVERDYGPFVFRDADGAVKGLSVDILRALLPAAHLRLRWSEPRPLAELLQLAEAGQIELLSSLRPTPERDSYLDFTAPYVVVPAVVALRSGKGDGQLWRLAGRRVAVGRGYAIEAFVRRHYPHIEWQAYSDDGLSLQALMSGQVEALVADLASVEHARRRLRLQPGALQLVADLGYSYPLSFGYAKGRADIGERLEQALDALPHTQLRAILARWLPEGGLDQVAVQPEREQLRGVGLASLAAAGAGALWTWHLRRGAA</sequence>
<proteinExistence type="predicted"/>
<dbReference type="SUPFAM" id="SSF53850">
    <property type="entry name" value="Periplasmic binding protein-like II"/>
    <property type="match status" value="1"/>
</dbReference>
<evidence type="ECO:0000313" key="3">
    <source>
        <dbReference type="EMBL" id="MBH9575856.1"/>
    </source>
</evidence>
<dbReference type="SMART" id="SM00062">
    <property type="entry name" value="PBPb"/>
    <property type="match status" value="1"/>
</dbReference>
<dbReference type="Proteomes" id="UP000613266">
    <property type="component" value="Unassembled WGS sequence"/>
</dbReference>
<dbReference type="Gene3D" id="3.40.190.10">
    <property type="entry name" value="Periplasmic binding protein-like II"/>
    <property type="match status" value="2"/>
</dbReference>
<dbReference type="Pfam" id="PF00497">
    <property type="entry name" value="SBP_bac_3"/>
    <property type="match status" value="1"/>
</dbReference>
<keyword evidence="4" id="KW-1185">Reference proteome</keyword>
<accession>A0A931IY26</accession>
<organism evidence="3 4">
    <name type="scientific">Inhella proteolytica</name>
    <dbReference type="NCBI Taxonomy" id="2795029"/>
    <lineage>
        <taxon>Bacteria</taxon>
        <taxon>Pseudomonadati</taxon>
        <taxon>Pseudomonadota</taxon>
        <taxon>Betaproteobacteria</taxon>
        <taxon>Burkholderiales</taxon>
        <taxon>Sphaerotilaceae</taxon>
        <taxon>Inhella</taxon>
    </lineage>
</organism>
<reference evidence="3" key="1">
    <citation type="submission" date="2020-12" db="EMBL/GenBank/DDBJ databases">
        <title>The genome sequence of Inhella sp. 1Y17.</title>
        <authorList>
            <person name="Liu Y."/>
        </authorList>
    </citation>
    <scope>NUCLEOTIDE SEQUENCE</scope>
    <source>
        <strain evidence="3">1Y17</strain>
    </source>
</reference>
<dbReference type="CDD" id="cd01007">
    <property type="entry name" value="PBP2_BvgS_HisK_like"/>
    <property type="match status" value="1"/>
</dbReference>
<comment type="caution">
    <text evidence="3">The sequence shown here is derived from an EMBL/GenBank/DDBJ whole genome shotgun (WGS) entry which is preliminary data.</text>
</comment>
<dbReference type="InterPro" id="IPR001638">
    <property type="entry name" value="Solute-binding_3/MltF_N"/>
</dbReference>